<dbReference type="EMBL" id="JAUEPU010000005">
    <property type="protein sequence ID" value="KAK0502614.1"/>
    <property type="molecule type" value="Genomic_DNA"/>
</dbReference>
<feature type="non-terminal residue" evidence="1">
    <location>
        <position position="89"/>
    </location>
</feature>
<organism evidence="1 2">
    <name type="scientific">Armillaria luteobubalina</name>
    <dbReference type="NCBI Taxonomy" id="153913"/>
    <lineage>
        <taxon>Eukaryota</taxon>
        <taxon>Fungi</taxon>
        <taxon>Dikarya</taxon>
        <taxon>Basidiomycota</taxon>
        <taxon>Agaricomycotina</taxon>
        <taxon>Agaricomycetes</taxon>
        <taxon>Agaricomycetidae</taxon>
        <taxon>Agaricales</taxon>
        <taxon>Marasmiineae</taxon>
        <taxon>Physalacriaceae</taxon>
        <taxon>Armillaria</taxon>
    </lineage>
</organism>
<dbReference type="Proteomes" id="UP001175228">
    <property type="component" value="Unassembled WGS sequence"/>
</dbReference>
<dbReference type="InterPro" id="IPR036063">
    <property type="entry name" value="Smr_dom_sf"/>
</dbReference>
<protein>
    <submittedName>
        <fullName evidence="1">Uncharacterized protein</fullName>
    </submittedName>
</protein>
<gene>
    <name evidence="1" type="ORF">EDD18DRAFT_1427935</name>
</gene>
<dbReference type="InterPro" id="IPR053020">
    <property type="entry name" value="Smr_domain_protein"/>
</dbReference>
<reference evidence="1" key="1">
    <citation type="submission" date="2023-06" db="EMBL/GenBank/DDBJ databases">
        <authorList>
            <consortium name="Lawrence Berkeley National Laboratory"/>
            <person name="Ahrendt S."/>
            <person name="Sahu N."/>
            <person name="Indic B."/>
            <person name="Wong-Bajracharya J."/>
            <person name="Merenyi Z."/>
            <person name="Ke H.-M."/>
            <person name="Monk M."/>
            <person name="Kocsube S."/>
            <person name="Drula E."/>
            <person name="Lipzen A."/>
            <person name="Balint B."/>
            <person name="Henrissat B."/>
            <person name="Andreopoulos B."/>
            <person name="Martin F.M."/>
            <person name="Harder C.B."/>
            <person name="Rigling D."/>
            <person name="Ford K.L."/>
            <person name="Foster G.D."/>
            <person name="Pangilinan J."/>
            <person name="Papanicolaou A."/>
            <person name="Barry K."/>
            <person name="LaButti K."/>
            <person name="Viragh M."/>
            <person name="Koriabine M."/>
            <person name="Yan M."/>
            <person name="Riley R."/>
            <person name="Champramary S."/>
            <person name="Plett K.L."/>
            <person name="Tsai I.J."/>
            <person name="Slot J."/>
            <person name="Sipos G."/>
            <person name="Plett J."/>
            <person name="Nagy L.G."/>
            <person name="Grigoriev I.V."/>
        </authorList>
    </citation>
    <scope>NUCLEOTIDE SEQUENCE</scope>
    <source>
        <strain evidence="1">HWK02</strain>
    </source>
</reference>
<name>A0AA39QHY1_9AGAR</name>
<comment type="caution">
    <text evidence="1">The sequence shown here is derived from an EMBL/GenBank/DDBJ whole genome shotgun (WGS) entry which is preliminary data.</text>
</comment>
<feature type="non-terminal residue" evidence="1">
    <location>
        <position position="1"/>
    </location>
</feature>
<dbReference type="SUPFAM" id="SSF160443">
    <property type="entry name" value="SMR domain-like"/>
    <property type="match status" value="1"/>
</dbReference>
<evidence type="ECO:0000313" key="1">
    <source>
        <dbReference type="EMBL" id="KAK0502614.1"/>
    </source>
</evidence>
<evidence type="ECO:0000313" key="2">
    <source>
        <dbReference type="Proteomes" id="UP001175228"/>
    </source>
</evidence>
<keyword evidence="2" id="KW-1185">Reference proteome</keyword>
<dbReference type="AlphaFoldDB" id="A0AA39QHY1"/>
<dbReference type="Gene3D" id="3.30.1370.110">
    <property type="match status" value="1"/>
</dbReference>
<sequence length="89" mass="9705">QDCRPGEIDLHRLCVKKAIAHTDAALEEAMQYSIESESSMIGKGLYSEGQEARVRPAIRGLMCKYHLVTEFDPSNSGILVVKLNGSSGP</sequence>
<dbReference type="PANTHER" id="PTHR47417">
    <property type="entry name" value="SMR DOMAIN-CONTAINING PROTEIN YPL199C"/>
    <property type="match status" value="1"/>
</dbReference>
<accession>A0AA39QHY1</accession>
<dbReference type="PANTHER" id="PTHR47417:SF1">
    <property type="entry name" value="SMR DOMAIN-CONTAINING PROTEIN YPL199C"/>
    <property type="match status" value="1"/>
</dbReference>
<proteinExistence type="predicted"/>